<name>A0ABR5ACB6_9BACL</name>
<dbReference type="SMART" id="SM00530">
    <property type="entry name" value="HTH_XRE"/>
    <property type="match status" value="1"/>
</dbReference>
<dbReference type="SUPFAM" id="SSF47413">
    <property type="entry name" value="lambda repressor-like DNA-binding domains"/>
    <property type="match status" value="1"/>
</dbReference>
<accession>A0ABR5ACB6</accession>
<organism evidence="3 4">
    <name type="scientific">Gordoniibacillus kamchatkensis</name>
    <dbReference type="NCBI Taxonomy" id="1590651"/>
    <lineage>
        <taxon>Bacteria</taxon>
        <taxon>Bacillati</taxon>
        <taxon>Bacillota</taxon>
        <taxon>Bacilli</taxon>
        <taxon>Bacillales</taxon>
        <taxon>Paenibacillaceae</taxon>
        <taxon>Gordoniibacillus</taxon>
    </lineage>
</organism>
<dbReference type="InterPro" id="IPR001387">
    <property type="entry name" value="Cro/C1-type_HTH"/>
</dbReference>
<proteinExistence type="predicted"/>
<evidence type="ECO:0000256" key="1">
    <source>
        <dbReference type="ARBA" id="ARBA00023125"/>
    </source>
</evidence>
<gene>
    <name evidence="3" type="ORF">SD70_24805</name>
</gene>
<protein>
    <submittedName>
        <fullName evidence="3">Transcriptional regulator</fullName>
    </submittedName>
</protein>
<evidence type="ECO:0000313" key="4">
    <source>
        <dbReference type="Proteomes" id="UP000031967"/>
    </source>
</evidence>
<dbReference type="InterPro" id="IPR010982">
    <property type="entry name" value="Lambda_DNA-bd_dom_sf"/>
</dbReference>
<dbReference type="PANTHER" id="PTHR46558:SF15">
    <property type="entry name" value="HELIX-TURN-HELIX DOMAIN PROTEIN"/>
    <property type="match status" value="1"/>
</dbReference>
<dbReference type="RefSeq" id="WP_041050642.1">
    <property type="nucleotide sequence ID" value="NZ_JXAK01000054.1"/>
</dbReference>
<keyword evidence="1" id="KW-0238">DNA-binding</keyword>
<evidence type="ECO:0000259" key="2">
    <source>
        <dbReference type="PROSITE" id="PS50943"/>
    </source>
</evidence>
<sequence>MHDRIKAIREHLGLSQREFGEKLGVSRDVISNLEYNRVQPKELLLKHICELFSVNEKWLQTGEGDMFLDQKPHNKKLDEAIAIFKDLEPDFQDYALEQIRKLSELQAKRRDSIQDK</sequence>
<dbReference type="PANTHER" id="PTHR46558">
    <property type="entry name" value="TRACRIPTIONAL REGULATORY PROTEIN-RELATED-RELATED"/>
    <property type="match status" value="1"/>
</dbReference>
<dbReference type="CDD" id="cd00093">
    <property type="entry name" value="HTH_XRE"/>
    <property type="match status" value="1"/>
</dbReference>
<dbReference type="PROSITE" id="PS50943">
    <property type="entry name" value="HTH_CROC1"/>
    <property type="match status" value="1"/>
</dbReference>
<feature type="domain" description="HTH cro/C1-type" evidence="2">
    <location>
        <begin position="5"/>
        <end position="59"/>
    </location>
</feature>
<dbReference type="Pfam" id="PF12844">
    <property type="entry name" value="HTH_19"/>
    <property type="match status" value="1"/>
</dbReference>
<dbReference type="Gene3D" id="1.10.260.40">
    <property type="entry name" value="lambda repressor-like DNA-binding domains"/>
    <property type="match status" value="1"/>
</dbReference>
<dbReference type="Proteomes" id="UP000031967">
    <property type="component" value="Unassembled WGS sequence"/>
</dbReference>
<keyword evidence="4" id="KW-1185">Reference proteome</keyword>
<dbReference type="EMBL" id="JXAK01000054">
    <property type="protein sequence ID" value="KIL38674.1"/>
    <property type="molecule type" value="Genomic_DNA"/>
</dbReference>
<evidence type="ECO:0000313" key="3">
    <source>
        <dbReference type="EMBL" id="KIL38674.1"/>
    </source>
</evidence>
<comment type="caution">
    <text evidence="3">The sequence shown here is derived from an EMBL/GenBank/DDBJ whole genome shotgun (WGS) entry which is preliminary data.</text>
</comment>
<reference evidence="3 4" key="1">
    <citation type="submission" date="2014-12" db="EMBL/GenBank/DDBJ databases">
        <title>Draft genome sequence of Paenibacillus kamchatkensis strain B-2647.</title>
        <authorList>
            <person name="Karlyshev A.V."/>
            <person name="Kudryashova E.B."/>
        </authorList>
    </citation>
    <scope>NUCLEOTIDE SEQUENCE [LARGE SCALE GENOMIC DNA]</scope>
    <source>
        <strain evidence="3 4">VKM B-2647</strain>
    </source>
</reference>